<dbReference type="InterPro" id="IPR020449">
    <property type="entry name" value="Tscrpt_reg_AraC-type_HTH"/>
</dbReference>
<dbReference type="GO" id="GO:0003700">
    <property type="term" value="F:DNA-binding transcription factor activity"/>
    <property type="evidence" value="ECO:0007669"/>
    <property type="project" value="InterPro"/>
</dbReference>
<dbReference type="PANTHER" id="PTHR43280">
    <property type="entry name" value="ARAC-FAMILY TRANSCRIPTIONAL REGULATOR"/>
    <property type="match status" value="1"/>
</dbReference>
<reference evidence="5 6" key="2">
    <citation type="journal article" date="2011" name="ISME J.">
        <title>RNA-seq reveals cooperative metabolic interactions between two termite-gut spirochete species in co-culture.</title>
        <authorList>
            <person name="Rosenthal A.Z."/>
            <person name="Matson E.G."/>
            <person name="Eldar A."/>
            <person name="Leadbetter J.R."/>
        </authorList>
    </citation>
    <scope>NUCLEOTIDE SEQUENCE [LARGE SCALE GENOMIC DNA]</scope>
    <source>
        <strain evidence="6">ATCC BAA-888 / DSM 13862 / ZAS-9</strain>
    </source>
</reference>
<dbReference type="Gene3D" id="1.10.10.60">
    <property type="entry name" value="Homeodomain-like"/>
    <property type="match status" value="2"/>
</dbReference>
<keyword evidence="1" id="KW-0805">Transcription regulation</keyword>
<dbReference type="AlphaFoldDB" id="F5YEB5"/>
<evidence type="ECO:0000256" key="1">
    <source>
        <dbReference type="ARBA" id="ARBA00023015"/>
    </source>
</evidence>
<accession>F5YEB5</accession>
<dbReference type="SUPFAM" id="SSF46689">
    <property type="entry name" value="Homeodomain-like"/>
    <property type="match status" value="1"/>
</dbReference>
<dbReference type="SMART" id="SM00342">
    <property type="entry name" value="HTH_ARAC"/>
    <property type="match status" value="1"/>
</dbReference>
<name>F5YEB5_LEAAZ</name>
<dbReference type="Pfam" id="PF02311">
    <property type="entry name" value="AraC_binding"/>
    <property type="match status" value="1"/>
</dbReference>
<dbReference type="InParanoid" id="F5YEB5"/>
<dbReference type="InterPro" id="IPR037923">
    <property type="entry name" value="HTH-like"/>
</dbReference>
<dbReference type="InterPro" id="IPR009057">
    <property type="entry name" value="Homeodomain-like_sf"/>
</dbReference>
<dbReference type="InterPro" id="IPR003313">
    <property type="entry name" value="AraC-bd"/>
</dbReference>
<dbReference type="InterPro" id="IPR018060">
    <property type="entry name" value="HTH_AraC"/>
</dbReference>
<proteinExistence type="predicted"/>
<dbReference type="RefSeq" id="WP_015711717.1">
    <property type="nucleotide sequence ID" value="NC_015577.1"/>
</dbReference>
<dbReference type="eggNOG" id="COG4977">
    <property type="taxonomic scope" value="Bacteria"/>
</dbReference>
<dbReference type="EMBL" id="CP001841">
    <property type="protein sequence ID" value="AEF82307.1"/>
    <property type="molecule type" value="Genomic_DNA"/>
</dbReference>
<feature type="domain" description="HTH araC/xylS-type" evidence="4">
    <location>
        <begin position="187"/>
        <end position="286"/>
    </location>
</feature>
<dbReference type="GO" id="GO:0043565">
    <property type="term" value="F:sequence-specific DNA binding"/>
    <property type="evidence" value="ECO:0007669"/>
    <property type="project" value="InterPro"/>
</dbReference>
<dbReference type="PROSITE" id="PS01124">
    <property type="entry name" value="HTH_ARAC_FAMILY_2"/>
    <property type="match status" value="1"/>
</dbReference>
<keyword evidence="6" id="KW-1185">Reference proteome</keyword>
<evidence type="ECO:0000256" key="2">
    <source>
        <dbReference type="ARBA" id="ARBA00023125"/>
    </source>
</evidence>
<dbReference type="KEGG" id="taz:TREAZ_0210"/>
<organism evidence="5 6">
    <name type="scientific">Leadbettera azotonutricia (strain ATCC BAA-888 / DSM 13862 / ZAS-9)</name>
    <name type="common">Treponema azotonutricium</name>
    <dbReference type="NCBI Taxonomy" id="545695"/>
    <lineage>
        <taxon>Bacteria</taxon>
        <taxon>Pseudomonadati</taxon>
        <taxon>Spirochaetota</taxon>
        <taxon>Spirochaetia</taxon>
        <taxon>Spirochaetales</taxon>
        <taxon>Breznakiellaceae</taxon>
        <taxon>Leadbettera</taxon>
    </lineage>
</organism>
<protein>
    <submittedName>
        <fullName evidence="5">Transcriptional regulator, AraC family</fullName>
    </submittedName>
</protein>
<keyword evidence="2" id="KW-0238">DNA-binding</keyword>
<dbReference type="CDD" id="cd02208">
    <property type="entry name" value="cupin_RmlC-like"/>
    <property type="match status" value="1"/>
</dbReference>
<dbReference type="Pfam" id="PF12833">
    <property type="entry name" value="HTH_18"/>
    <property type="match status" value="1"/>
</dbReference>
<evidence type="ECO:0000313" key="5">
    <source>
        <dbReference type="EMBL" id="AEF82307.1"/>
    </source>
</evidence>
<dbReference type="InterPro" id="IPR018062">
    <property type="entry name" value="HTH_AraC-typ_CS"/>
</dbReference>
<reference evidence="6" key="1">
    <citation type="submission" date="2009-12" db="EMBL/GenBank/DDBJ databases">
        <title>Complete sequence of Treponema azotonutricium strain ZAS-9.</title>
        <authorList>
            <person name="Tetu S.G."/>
            <person name="Matson E."/>
            <person name="Ren Q."/>
            <person name="Seshadri R."/>
            <person name="Elbourne L."/>
            <person name="Hassan K.A."/>
            <person name="Durkin A."/>
            <person name="Radune D."/>
            <person name="Mohamoud Y."/>
            <person name="Shay R."/>
            <person name="Jin S."/>
            <person name="Zhang X."/>
            <person name="Lucey K."/>
            <person name="Ballor N.R."/>
            <person name="Ottesen E."/>
            <person name="Rosenthal R."/>
            <person name="Allen A."/>
            <person name="Leadbetter J.R."/>
            <person name="Paulsen I.T."/>
        </authorList>
    </citation>
    <scope>NUCLEOTIDE SEQUENCE [LARGE SCALE GENOMIC DNA]</scope>
    <source>
        <strain evidence="6">ATCC BAA-888 / DSM 13862 / ZAS-9</strain>
    </source>
</reference>
<keyword evidence="3" id="KW-0804">Transcription</keyword>
<evidence type="ECO:0000313" key="6">
    <source>
        <dbReference type="Proteomes" id="UP000009222"/>
    </source>
</evidence>
<dbReference type="FunCoup" id="F5YEB5">
    <property type="interactions" value="13"/>
</dbReference>
<dbReference type="HOGENOM" id="CLU_000445_88_3_12"/>
<dbReference type="InterPro" id="IPR014710">
    <property type="entry name" value="RmlC-like_jellyroll"/>
</dbReference>
<dbReference type="Proteomes" id="UP000009222">
    <property type="component" value="Chromosome"/>
</dbReference>
<evidence type="ECO:0000256" key="3">
    <source>
        <dbReference type="ARBA" id="ARBA00023163"/>
    </source>
</evidence>
<dbReference type="SUPFAM" id="SSF51215">
    <property type="entry name" value="Regulatory protein AraC"/>
    <property type="match status" value="1"/>
</dbReference>
<dbReference type="STRING" id="545695.TREAZ_0210"/>
<dbReference type="PROSITE" id="PS00041">
    <property type="entry name" value="HTH_ARAC_FAMILY_1"/>
    <property type="match status" value="1"/>
</dbReference>
<dbReference type="PANTHER" id="PTHR43280:SF2">
    <property type="entry name" value="HTH-TYPE TRANSCRIPTIONAL REGULATOR EXSA"/>
    <property type="match status" value="1"/>
</dbReference>
<dbReference type="OrthoDB" id="320050at2"/>
<dbReference type="PRINTS" id="PR00032">
    <property type="entry name" value="HTHARAC"/>
</dbReference>
<sequence>MNEKPFYENAPLDRSFPFLTWDSYKAPFWFPLHWHERVEILYILKGTLKVYINGQQWEGSQGDIITVNTGLIHGFFDPSPRSYVRIFQFGLEIFDETLLEIQDRNFQGPVFSRRSLITPSKDSVIHVRLEGLLMAIFEEYQQKKPGYRLVIKSKLYEIAVIFLREISAEQPDQGRIANKKNNTQHLERIFSLMLDNYDNPDFTLENAAQGIGLSKYHLSRFLKEQTGQGFRSHLTRIRLRQAEKQLVESDKPVTDIAYICGFQSIATFNRLFKANIGASPSVYRNGKISLLPYEQ</sequence>
<evidence type="ECO:0000259" key="4">
    <source>
        <dbReference type="PROSITE" id="PS01124"/>
    </source>
</evidence>
<dbReference type="Gene3D" id="2.60.120.10">
    <property type="entry name" value="Jelly Rolls"/>
    <property type="match status" value="1"/>
</dbReference>
<gene>
    <name evidence="5" type="ordered locus">TREAZ_0210</name>
</gene>